<dbReference type="Proteomes" id="UP000076609">
    <property type="component" value="Unassembled WGS sequence"/>
</dbReference>
<accession>A0ABR5YEX9</accession>
<evidence type="ECO:0000313" key="2">
    <source>
        <dbReference type="EMBL" id="KZE17912.1"/>
    </source>
</evidence>
<dbReference type="RefSeq" id="WP_066688671.1">
    <property type="nucleotide sequence ID" value="NZ_CP117025.1"/>
</dbReference>
<protein>
    <recommendedName>
        <fullName evidence="4">Transporter</fullName>
    </recommendedName>
</protein>
<organism evidence="2 3">
    <name type="scientific">Sphingomonas hankookensis</name>
    <dbReference type="NCBI Taxonomy" id="563996"/>
    <lineage>
        <taxon>Bacteria</taxon>
        <taxon>Pseudomonadati</taxon>
        <taxon>Pseudomonadota</taxon>
        <taxon>Alphaproteobacteria</taxon>
        <taxon>Sphingomonadales</taxon>
        <taxon>Sphingomonadaceae</taxon>
        <taxon>Sphingomonas</taxon>
    </lineage>
</organism>
<comment type="caution">
    <text evidence="2">The sequence shown here is derived from an EMBL/GenBank/DDBJ whole genome shotgun (WGS) entry which is preliminary data.</text>
</comment>
<proteinExistence type="predicted"/>
<keyword evidence="3" id="KW-1185">Reference proteome</keyword>
<feature type="signal peptide" evidence="1">
    <location>
        <begin position="1"/>
        <end position="19"/>
    </location>
</feature>
<evidence type="ECO:0000313" key="3">
    <source>
        <dbReference type="Proteomes" id="UP000076609"/>
    </source>
</evidence>
<dbReference type="EMBL" id="LQQO01000004">
    <property type="protein sequence ID" value="KZE17912.1"/>
    <property type="molecule type" value="Genomic_DNA"/>
</dbReference>
<sequence>MKRIAFAALVAVLSTPSIAAARDYCPTRPSLGQSACTIEAGHYAIETALSDWERSSDSDMVLFGDTLFRLGLTDRSELQIDWTPLGIARDRPNGRNVVRTGDLEIGSRIALRNPDGKGLSYGLQPSVTVPVGRSPIGSGGWGVAMVAPVSYDLSKRINLQFSPELAWMPRDEGRGNAVAATATLGLGVLVSDACQFTTELQWQRAEGVTEHRLALAVAWQVSDDFFVDTGGVAGLDDNTPALRLYSGLSRRF</sequence>
<gene>
    <name evidence="2" type="ORF">AVT10_10190</name>
</gene>
<feature type="chain" id="PRO_5045045821" description="Transporter" evidence="1">
    <location>
        <begin position="20"/>
        <end position="252"/>
    </location>
</feature>
<evidence type="ECO:0008006" key="4">
    <source>
        <dbReference type="Google" id="ProtNLM"/>
    </source>
</evidence>
<dbReference type="Pfam" id="PF13557">
    <property type="entry name" value="Phenol_MetA_deg"/>
    <property type="match status" value="1"/>
</dbReference>
<evidence type="ECO:0000256" key="1">
    <source>
        <dbReference type="SAM" id="SignalP"/>
    </source>
</evidence>
<reference evidence="3" key="1">
    <citation type="submission" date="2016-01" db="EMBL/GenBank/DDBJ databases">
        <title>Draft genome of Chromobacterium sp. F49.</title>
        <authorList>
            <person name="Hong K.W."/>
        </authorList>
    </citation>
    <scope>NUCLEOTIDE SEQUENCE [LARGE SCALE GENOMIC DNA]</scope>
    <source>
        <strain evidence="3">CN3</strain>
    </source>
</reference>
<keyword evidence="1" id="KW-0732">Signal</keyword>
<name>A0ABR5YEX9_9SPHN</name>
<dbReference type="InterPro" id="IPR025737">
    <property type="entry name" value="FApF"/>
</dbReference>